<dbReference type="GO" id="GO:0016491">
    <property type="term" value="F:oxidoreductase activity"/>
    <property type="evidence" value="ECO:0007669"/>
    <property type="project" value="UniProtKB-KW"/>
</dbReference>
<keyword evidence="5" id="KW-1185">Reference proteome</keyword>
<evidence type="ECO:0000313" key="5">
    <source>
        <dbReference type="Proteomes" id="UP001330184"/>
    </source>
</evidence>
<accession>A0AA48HE04</accession>
<evidence type="ECO:0000259" key="2">
    <source>
        <dbReference type="SMART" id="SM01002"/>
    </source>
</evidence>
<proteinExistence type="predicted"/>
<feature type="domain" description="Alanine dehydrogenase/pyridine nucleotide transhydrogenase N-terminal" evidence="3">
    <location>
        <begin position="43"/>
        <end position="175"/>
    </location>
</feature>
<dbReference type="SUPFAM" id="SSF52283">
    <property type="entry name" value="Formate/glycerate dehydrogenase catalytic domain-like"/>
    <property type="match status" value="1"/>
</dbReference>
<dbReference type="InterPro" id="IPR051168">
    <property type="entry name" value="AASS"/>
</dbReference>
<dbReference type="InterPro" id="IPR007698">
    <property type="entry name" value="AlaDH/PNT_NAD(H)-bd"/>
</dbReference>
<organism evidence="4 5">
    <name type="scientific">Flagellimonas marinaquae</name>
    <dbReference type="NCBI Taxonomy" id="254955"/>
    <lineage>
        <taxon>Bacteria</taxon>
        <taxon>Pseudomonadati</taxon>
        <taxon>Bacteroidota</taxon>
        <taxon>Flavobacteriia</taxon>
        <taxon>Flavobacteriales</taxon>
        <taxon>Flavobacteriaceae</taxon>
        <taxon>Flagellimonas</taxon>
    </lineage>
</organism>
<dbReference type="SMART" id="SM01002">
    <property type="entry name" value="AlaDh_PNT_C"/>
    <property type="match status" value="1"/>
</dbReference>
<dbReference type="Gene3D" id="3.40.50.720">
    <property type="entry name" value="NAD(P)-binding Rossmann-like Domain"/>
    <property type="match status" value="2"/>
</dbReference>
<name>A0AA48HE04_9FLAO</name>
<dbReference type="InterPro" id="IPR007886">
    <property type="entry name" value="AlaDH/PNT_N"/>
</dbReference>
<gene>
    <name evidence="4" type="ORF">MACH07_05350</name>
</gene>
<keyword evidence="1" id="KW-0560">Oxidoreductase</keyword>
<evidence type="ECO:0000259" key="3">
    <source>
        <dbReference type="SMART" id="SM01003"/>
    </source>
</evidence>
<evidence type="ECO:0000256" key="1">
    <source>
        <dbReference type="ARBA" id="ARBA00023002"/>
    </source>
</evidence>
<dbReference type="EMBL" id="AP027268">
    <property type="protein sequence ID" value="BDW91703.1"/>
    <property type="molecule type" value="Genomic_DNA"/>
</dbReference>
<sequence length="440" mass="49856">MPPLSLTRSAKVNHIHQTIKSLLTLPFTLILVNNYTKFYMKFGIIRERKNPPDLRVVLSPGECQNVLSKFPKAEILVESSPIRVFSDQEYIDNGLQIVQNLEECEVLLGVKEVPINALIPNKKYFFFSHTIKKQPYNRDLLRAILEKNIELYDHEVITNTKGARLVAFGRYAGIVGAYNGFRAFGLKHDLYQLPKAETLVDQQALINELKKIQLPQIKILLTGKGRVGNGAKEMLHAMGLHQVGVTEYLKDDFEYPVYCQIDASEYNKRKDGVRGNKADFFENPEAYESNFFRFAKVTDFYIAGHFYGDGAPYLYTREDAKHPDFKIKVVADISCDIDGPVASTIRPSTIADPVYGYDPIGENETDYKNKDAIAVMAVDNLPCELPRDASVGFGEAFSNYVIPAFFNKDAQGILDRARMTQNGKLTERFAYLQDYVDGKE</sequence>
<dbReference type="SMART" id="SM01003">
    <property type="entry name" value="AlaDh_PNT_N"/>
    <property type="match status" value="1"/>
</dbReference>
<dbReference type="Proteomes" id="UP001330184">
    <property type="component" value="Chromosome"/>
</dbReference>
<protein>
    <submittedName>
        <fullName evidence="4">Alanine dehydrogenase</fullName>
    </submittedName>
</protein>
<dbReference type="PANTHER" id="PTHR11133:SF22">
    <property type="entry name" value="ALPHA-AMINOADIPIC SEMIALDEHYDE SYNTHASE, MITOCHONDRIAL"/>
    <property type="match status" value="1"/>
</dbReference>
<reference evidence="4 5" key="1">
    <citation type="submission" date="2023-01" db="EMBL/GenBank/DDBJ databases">
        <title>Complete genome sequence of Muricauda aquimarina strain IFOP_LL357.</title>
        <authorList>
            <person name="Gajardo G."/>
            <person name="Ueki S."/>
            <person name="Maruyama F."/>
        </authorList>
    </citation>
    <scope>NUCLEOTIDE SEQUENCE [LARGE SCALE GENOMIC DNA]</scope>
    <source>
        <strain evidence="4 5">IFOP_LL357</strain>
    </source>
</reference>
<dbReference type="PANTHER" id="PTHR11133">
    <property type="entry name" value="SACCHAROPINE DEHYDROGENASE"/>
    <property type="match status" value="1"/>
</dbReference>
<feature type="domain" description="Alanine dehydrogenase/pyridine nucleotide transhydrogenase NAD(H)-binding" evidence="2">
    <location>
        <begin position="198"/>
        <end position="377"/>
    </location>
</feature>
<dbReference type="Pfam" id="PF05222">
    <property type="entry name" value="AlaDh_PNT_N"/>
    <property type="match status" value="1"/>
</dbReference>
<dbReference type="CDD" id="cd05199">
    <property type="entry name" value="SDH_like"/>
    <property type="match status" value="1"/>
</dbReference>
<dbReference type="AlphaFoldDB" id="A0AA48HE04"/>
<evidence type="ECO:0000313" key="4">
    <source>
        <dbReference type="EMBL" id="BDW91703.1"/>
    </source>
</evidence>